<dbReference type="InterPro" id="IPR013783">
    <property type="entry name" value="Ig-like_fold"/>
</dbReference>
<dbReference type="Pfam" id="PF00082">
    <property type="entry name" value="Peptidase_S8"/>
    <property type="match status" value="1"/>
</dbReference>
<keyword evidence="1 4" id="KW-0645">Protease</keyword>
<feature type="active site" description="Charge relay system" evidence="4">
    <location>
        <position position="458"/>
    </location>
</feature>
<dbReference type="PROSITE" id="PS51892">
    <property type="entry name" value="SUBTILASE"/>
    <property type="match status" value="1"/>
</dbReference>
<dbReference type="InterPro" id="IPR051048">
    <property type="entry name" value="Peptidase_S8/S53_subtilisin"/>
</dbReference>
<dbReference type="SUPFAM" id="SSF52743">
    <property type="entry name" value="Subtilisin-like"/>
    <property type="match status" value="1"/>
</dbReference>
<protein>
    <recommendedName>
        <fullName evidence="5">Peptidase S8/S53 domain-containing protein</fullName>
    </recommendedName>
</protein>
<dbReference type="PANTHER" id="PTHR43399:SF5">
    <property type="entry name" value="PEPTIDASE S8 FAMILY WITH PROTEASE-ASSOCIATED DOMAIN"/>
    <property type="match status" value="1"/>
</dbReference>
<dbReference type="GO" id="GO:0006508">
    <property type="term" value="P:proteolysis"/>
    <property type="evidence" value="ECO:0007669"/>
    <property type="project" value="UniProtKB-KW"/>
</dbReference>
<evidence type="ECO:0000256" key="1">
    <source>
        <dbReference type="ARBA" id="ARBA00022670"/>
    </source>
</evidence>
<dbReference type="AlphaFoldDB" id="A0A855X2B0"/>
<comment type="caution">
    <text evidence="6">The sequence shown here is derived from an EMBL/GenBank/DDBJ whole genome shotgun (WGS) entry which is preliminary data.</text>
</comment>
<evidence type="ECO:0000259" key="5">
    <source>
        <dbReference type="Pfam" id="PF00082"/>
    </source>
</evidence>
<dbReference type="SUPFAM" id="SSF49785">
    <property type="entry name" value="Galactose-binding domain-like"/>
    <property type="match status" value="1"/>
</dbReference>
<dbReference type="InterPro" id="IPR036439">
    <property type="entry name" value="Dockerin_dom_sf"/>
</dbReference>
<accession>A0A855X2B0</accession>
<feature type="active site" description="Charge relay system" evidence="4">
    <location>
        <position position="264"/>
    </location>
</feature>
<gene>
    <name evidence="6" type="ORF">C3F09_09005</name>
</gene>
<dbReference type="PROSITE" id="PS00138">
    <property type="entry name" value="SUBTILASE_SER"/>
    <property type="match status" value="1"/>
</dbReference>
<dbReference type="Gene3D" id="2.60.40.10">
    <property type="entry name" value="Immunoglobulins"/>
    <property type="match status" value="2"/>
</dbReference>
<dbReference type="InterPro" id="IPR023828">
    <property type="entry name" value="Peptidase_S8_Ser-AS"/>
</dbReference>
<dbReference type="GO" id="GO:0004252">
    <property type="term" value="F:serine-type endopeptidase activity"/>
    <property type="evidence" value="ECO:0007669"/>
    <property type="project" value="UniProtKB-UniRule"/>
</dbReference>
<dbReference type="GO" id="GO:0000272">
    <property type="term" value="P:polysaccharide catabolic process"/>
    <property type="evidence" value="ECO:0007669"/>
    <property type="project" value="InterPro"/>
</dbReference>
<keyword evidence="3 4" id="KW-0720">Serine protease</keyword>
<dbReference type="InterPro" id="IPR015500">
    <property type="entry name" value="Peptidase_S8_subtilisin-rel"/>
</dbReference>
<dbReference type="Proteomes" id="UP000250918">
    <property type="component" value="Unassembled WGS sequence"/>
</dbReference>
<dbReference type="InterPro" id="IPR000209">
    <property type="entry name" value="Peptidase_S8/S53_dom"/>
</dbReference>
<dbReference type="PANTHER" id="PTHR43399">
    <property type="entry name" value="SUBTILISIN-RELATED"/>
    <property type="match status" value="1"/>
</dbReference>
<dbReference type="EMBL" id="PQAP01000143">
    <property type="protein sequence ID" value="PWB70440.1"/>
    <property type="molecule type" value="Genomic_DNA"/>
</dbReference>
<dbReference type="InterPro" id="IPR036852">
    <property type="entry name" value="Peptidase_S8/S53_dom_sf"/>
</dbReference>
<dbReference type="Gene3D" id="3.40.50.200">
    <property type="entry name" value="Peptidase S8/S53 domain"/>
    <property type="match status" value="1"/>
</dbReference>
<evidence type="ECO:0000256" key="3">
    <source>
        <dbReference type="ARBA" id="ARBA00022825"/>
    </source>
</evidence>
<keyword evidence="2 4" id="KW-0378">Hydrolase</keyword>
<dbReference type="InterPro" id="IPR034058">
    <property type="entry name" value="TagA/B/C/D_pept_dom"/>
</dbReference>
<dbReference type="Gene3D" id="1.10.1330.10">
    <property type="entry name" value="Dockerin domain"/>
    <property type="match status" value="1"/>
</dbReference>
<name>A0A855X2B0_9BACT</name>
<dbReference type="CDD" id="cd04842">
    <property type="entry name" value="Peptidases_S8_Kp43_protease"/>
    <property type="match status" value="1"/>
</dbReference>
<dbReference type="Gene3D" id="2.60.120.380">
    <property type="match status" value="1"/>
</dbReference>
<dbReference type="PRINTS" id="PR00723">
    <property type="entry name" value="SUBTILISIN"/>
</dbReference>
<feature type="domain" description="Peptidase S8/S53" evidence="5">
    <location>
        <begin position="260"/>
        <end position="513"/>
    </location>
</feature>
<organism evidence="6 7">
    <name type="scientific">candidate division GN15 bacterium</name>
    <dbReference type="NCBI Taxonomy" id="2072418"/>
    <lineage>
        <taxon>Bacteria</taxon>
        <taxon>candidate division GN15</taxon>
    </lineage>
</organism>
<evidence type="ECO:0000313" key="6">
    <source>
        <dbReference type="EMBL" id="PWB70440.1"/>
    </source>
</evidence>
<proteinExistence type="inferred from homology"/>
<evidence type="ECO:0000256" key="4">
    <source>
        <dbReference type="PROSITE-ProRule" id="PRU01240"/>
    </source>
</evidence>
<evidence type="ECO:0000313" key="7">
    <source>
        <dbReference type="Proteomes" id="UP000250918"/>
    </source>
</evidence>
<evidence type="ECO:0000256" key="2">
    <source>
        <dbReference type="ARBA" id="ARBA00022801"/>
    </source>
</evidence>
<sequence>MGLVTRALLVTAIVFLFLAAFTQAQTDYTIYFRNGNLLPQSMTRAAAGAASAVGGSHIFIQLQGPLTESEKEQLDSRGIHLLEYVPNFTWVAKVDRNLEQSDIDAGGIRWFSRISPEQKLSRLITSGIRDFARRGGDKVQFVVMLQKDEDASTWAERFRNQYDAAIIGIEPSANIIDLVASESAYSLMAETDAVLWIETAKPKPQEENNSSRDNIGATTVQAAPYNLDGLGIVVAEWDGGFAYAGHQDFGGRVTQLGTATVRDHATHVAGTIMGDGSRSSGTYRGMAPAAELLSQLWWSSASEAASEYTEVEVMGARVSSNSWGYGVGDPATQSACEDMMGNYFSENTTLDNLVRGSGGQPISIVWSAGNERSTSTQYCGSLGWTYGTISALATAKNIITVGAINSNNSSMTSFSSWGPTDDGRVKPDVVGPGCQSNSDYGVTSCSASGSYITMCGTSMSAPAVSGVVALMIQQRRNVFGYGNDVLPSTIKGILVNTAADLGQVGPDYVYGHGKVDAVKACTKIGIGDPSYAQGQISTSGVNQYDLTVPSGKPSLKVTLVWDDPGGTAMAGKDLRNDLDLVLVDPFGVEQNAWVLNPSNPGAAATKGLNRRDNVETAEVTNPAPGLWKARVIGYDVPIGPQKYSIVLTPDSINTPGQSLAWAVFDGSDFAVPPGQTSNAAFWISNVGGQTDSARVVVTDSAGWLLSNLDTVVVLGRYDSAHIVVPIQVPAGLVAGVSDSVLCRVKSRTDTMITSTNRIRVSAAAVYSISVTPPVDTSVSSPASVSFYVSVQNNSNATNNVTVTPTNSAGWTITPSSRLLNLGIGATGNTSFALLVPADVPHLTVDQITLLGAGNGGVSDTAHFAVTILNPVAAPSLVSPDTVIYTKARSFTFAWSGVADSFRLTIAHDSALLSPALSYGGLTSSGFAMPGLDSLPDGLYYWGVRGYVGPDSSSFQQFPRRICVDNGNPASPTHISPANNAILKQRTVTLVYSTPTPPTSTEAPVFTRIRIASDSGLTTNLRTFDSVLVTSFPVPGTLAEGRWYWQVQRVDLAGNISQIPVRPSFVVDSTPPNIPTELSPVDSQVVTVGPVVLRWTAGAPPAWETSKEYYYLHISKNSSFTDYSFTGYVYPDSFVVEPPLLVDGQRYYWRLKALDSAGFYTVYSAGRNFLYQTFLCGDVNSSHTGPDLSDLSMLVAYLTGMPITPPPVQTASLDCNGIVDLTDLSILVAYLTSIPVNLCCPH</sequence>
<dbReference type="InterPro" id="IPR008979">
    <property type="entry name" value="Galactose-bd-like_sf"/>
</dbReference>
<reference evidence="6 7" key="1">
    <citation type="journal article" date="2018" name="ISME J.">
        <title>A methanotrophic archaeon couples anaerobic oxidation of methane to Fe(III) reduction.</title>
        <authorList>
            <person name="Cai C."/>
            <person name="Leu A.O."/>
            <person name="Xie G.J."/>
            <person name="Guo J."/>
            <person name="Feng Y."/>
            <person name="Zhao J.X."/>
            <person name="Tyson G.W."/>
            <person name="Yuan Z."/>
            <person name="Hu S."/>
        </authorList>
    </citation>
    <scope>NUCLEOTIDE SEQUENCE [LARGE SCALE GENOMIC DNA]</scope>
    <source>
        <strain evidence="6">FeB_12</strain>
    </source>
</reference>
<feature type="active site" description="Charge relay system" evidence="4">
    <location>
        <position position="238"/>
    </location>
</feature>
<comment type="similarity">
    <text evidence="4">Belongs to the peptidase S8 family.</text>
</comment>